<keyword evidence="5" id="KW-1185">Reference proteome</keyword>
<proteinExistence type="predicted"/>
<dbReference type="InterPro" id="IPR057321">
    <property type="entry name" value="RFX1-4/6/8-like_BCD"/>
</dbReference>
<evidence type="ECO:0000313" key="4">
    <source>
        <dbReference type="EMBL" id="OXV06946.1"/>
    </source>
</evidence>
<dbReference type="Gene3D" id="1.10.10.10">
    <property type="entry name" value="Winged helix-like DNA-binding domain superfamily/Winged helix DNA-binding domain"/>
    <property type="match status" value="1"/>
</dbReference>
<comment type="caution">
    <text evidence="4">The sequence shown here is derived from an EMBL/GenBank/DDBJ whole genome shotgun (WGS) entry which is preliminary data.</text>
</comment>
<dbReference type="InterPro" id="IPR036388">
    <property type="entry name" value="WH-like_DNA-bd_sf"/>
</dbReference>
<sequence>MASQSRPDTVEPTRSRSNTCVSKGSRPRSRGSTTSIISNTTQQTQDQHLADGLPPFVQSRPEQSLGVLNTSPEEMLMRFQLSQPPNTPAVDPSLQETHHNLIPQANGFQGHSVPHHELPHTSLPSELPPRELSVVPVSHYNPAYDSSMDAHIPERVMEENEHSEAGFRKRRGTSSTIANDNELRKLLRQYDGYTLKQMAVEVQKHEGAGGKSEKVKQVFAMIWLKENCVKSAGSVRRDRVYCCYAEKCGTERVSVLNPASFGKLVRIIFPNVQTRRLGVRGESKYHYVDLSVIEEKQLPSAPNPFEPPDMSGTTGNGDNRFINTVLRTRSVSNSQPPVDTAVFPSPTICFAPKFPIAAPGPGCSCEPLSPSNLDSVVTVDNLSSYSGRLIRQMLEFPSSEPLMDRESLRLPDIRAYLPANTDLKIADALAALYRTHCISVIDSFRYCKERNLFRHFSAFHGTLTVPVQKLLTHPNLGPWIKDCDWLMYQKMVEFVAPLTTQVVPKQVLDAFGSISQRLTPHISETSKSQPVHMSLARLLPAHVFCNLLKHMLDVNQSAIAAAAWLRHPDNRNQMWLDFATYVDPKEMIARANIPSCAEQATEQILKHDIRDLLTPLEDSQHPSVRLFAKQSDSEADRNAHKFPVHSSVGDEYNFPDKWIAFILTLPTIFPHHRAQCIVDKVDALWSCILHRLTLAGAQSFSAWWMTKVFFHEMMLWLVEKGVFMKQTPSALQTASALCEVTAFNGPLARSSRSPGLSMSVKVQSPIAPDIHMSDSNPVTTNDAPSGGATQEGSPALDPSQSNAPLGNEEPMANAEDIPSLPPPNNDDSAIDLDDESMVGKYGDMMASDTADANGDVVVI</sequence>
<evidence type="ECO:0000256" key="2">
    <source>
        <dbReference type="SAM" id="MobiDB-lite"/>
    </source>
</evidence>
<dbReference type="Proteomes" id="UP000243515">
    <property type="component" value="Unassembled WGS sequence"/>
</dbReference>
<dbReference type="InterPro" id="IPR036390">
    <property type="entry name" value="WH_DNA-bd_sf"/>
</dbReference>
<dbReference type="FunFam" id="1.10.10.10:FF:000119">
    <property type="entry name" value="DNA damage and replication checkpoint protein"/>
    <property type="match status" value="1"/>
</dbReference>
<feature type="domain" description="RFX-type winged-helix" evidence="3">
    <location>
        <begin position="220"/>
        <end position="294"/>
    </location>
</feature>
<dbReference type="EMBL" id="NPHW01005263">
    <property type="protein sequence ID" value="OXV06946.1"/>
    <property type="molecule type" value="Genomic_DNA"/>
</dbReference>
<organism evidence="4 5">
    <name type="scientific">Elaphomyces granulatus</name>
    <dbReference type="NCBI Taxonomy" id="519963"/>
    <lineage>
        <taxon>Eukaryota</taxon>
        <taxon>Fungi</taxon>
        <taxon>Dikarya</taxon>
        <taxon>Ascomycota</taxon>
        <taxon>Pezizomycotina</taxon>
        <taxon>Eurotiomycetes</taxon>
        <taxon>Eurotiomycetidae</taxon>
        <taxon>Eurotiales</taxon>
        <taxon>Elaphomycetaceae</taxon>
        <taxon>Elaphomyces</taxon>
    </lineage>
</organism>
<dbReference type="Pfam" id="PF25340">
    <property type="entry name" value="BCD_RFX"/>
    <property type="match status" value="1"/>
</dbReference>
<feature type="compositionally biased region" description="Low complexity" evidence="2">
    <location>
        <begin position="30"/>
        <end position="45"/>
    </location>
</feature>
<dbReference type="PANTHER" id="PTHR12619:SF5">
    <property type="entry name" value="TRANSCRIPTION FACTOR RFX4"/>
    <property type="match status" value="1"/>
</dbReference>
<evidence type="ECO:0000259" key="3">
    <source>
        <dbReference type="PROSITE" id="PS51526"/>
    </source>
</evidence>
<feature type="region of interest" description="Disordered" evidence="2">
    <location>
        <begin position="1"/>
        <end position="46"/>
    </location>
</feature>
<name>A0A232LS35_9EURO</name>
<protein>
    <recommendedName>
        <fullName evidence="3">RFX-type winged-helix domain-containing protein</fullName>
    </recommendedName>
</protein>
<dbReference type="PROSITE" id="PS51526">
    <property type="entry name" value="RFX_DBD"/>
    <property type="match status" value="1"/>
</dbReference>
<dbReference type="InterPro" id="IPR003150">
    <property type="entry name" value="DNA-bd_RFX"/>
</dbReference>
<dbReference type="SUPFAM" id="SSF46785">
    <property type="entry name" value="Winged helix' DNA-binding domain"/>
    <property type="match status" value="1"/>
</dbReference>
<accession>A0A232LS35</accession>
<dbReference type="GO" id="GO:0000978">
    <property type="term" value="F:RNA polymerase II cis-regulatory region sequence-specific DNA binding"/>
    <property type="evidence" value="ECO:0007669"/>
    <property type="project" value="TreeGrafter"/>
</dbReference>
<evidence type="ECO:0000313" key="5">
    <source>
        <dbReference type="Proteomes" id="UP000243515"/>
    </source>
</evidence>
<dbReference type="GO" id="GO:0000981">
    <property type="term" value="F:DNA-binding transcription factor activity, RNA polymerase II-specific"/>
    <property type="evidence" value="ECO:0007669"/>
    <property type="project" value="TreeGrafter"/>
</dbReference>
<gene>
    <name evidence="4" type="ORF">Egran_05288</name>
</gene>
<feature type="region of interest" description="Disordered" evidence="2">
    <location>
        <begin position="767"/>
        <end position="859"/>
    </location>
</feature>
<dbReference type="Pfam" id="PF02257">
    <property type="entry name" value="RFX_DNA_binding"/>
    <property type="match status" value="1"/>
</dbReference>
<reference evidence="4 5" key="1">
    <citation type="journal article" date="2015" name="Environ. Microbiol.">
        <title>Metagenome sequence of Elaphomyces granulatus from sporocarp tissue reveals Ascomycota ectomycorrhizal fingerprints of genome expansion and a Proteobacteria-rich microbiome.</title>
        <authorList>
            <person name="Quandt C.A."/>
            <person name="Kohler A."/>
            <person name="Hesse C.N."/>
            <person name="Sharpton T.J."/>
            <person name="Martin F."/>
            <person name="Spatafora J.W."/>
        </authorList>
    </citation>
    <scope>NUCLEOTIDE SEQUENCE [LARGE SCALE GENOMIC DNA]</scope>
    <source>
        <strain evidence="4 5">OSC145934</strain>
    </source>
</reference>
<dbReference type="AlphaFoldDB" id="A0A232LS35"/>
<evidence type="ECO:0000256" key="1">
    <source>
        <dbReference type="ARBA" id="ARBA00023125"/>
    </source>
</evidence>
<keyword evidence="1" id="KW-0238">DNA-binding</keyword>
<dbReference type="InterPro" id="IPR039779">
    <property type="entry name" value="RFX-like"/>
</dbReference>
<dbReference type="PANTHER" id="PTHR12619">
    <property type="entry name" value="RFX TRANSCRIPTION FACTOR FAMILY"/>
    <property type="match status" value="1"/>
</dbReference>
<feature type="compositionally biased region" description="Polar residues" evidence="2">
    <location>
        <begin position="773"/>
        <end position="804"/>
    </location>
</feature>
<dbReference type="OrthoDB" id="10056949at2759"/>